<dbReference type="OMA" id="NWYAVLP"/>
<dbReference type="InterPro" id="IPR036291">
    <property type="entry name" value="NAD(P)-bd_dom_sf"/>
</dbReference>
<dbReference type="Pfam" id="PF00106">
    <property type="entry name" value="adh_short"/>
    <property type="match status" value="1"/>
</dbReference>
<proteinExistence type="inferred from homology"/>
<dbReference type="PANTHER" id="PTHR24322">
    <property type="entry name" value="PKSB"/>
    <property type="match status" value="1"/>
</dbReference>
<keyword evidence="4" id="KW-0812">Transmembrane</keyword>
<dbReference type="PRINTS" id="PR00080">
    <property type="entry name" value="SDRFAMILY"/>
</dbReference>
<organism evidence="5 6">
    <name type="scientific">Neolecta irregularis (strain DAH-3)</name>
    <dbReference type="NCBI Taxonomy" id="1198029"/>
    <lineage>
        <taxon>Eukaryota</taxon>
        <taxon>Fungi</taxon>
        <taxon>Dikarya</taxon>
        <taxon>Ascomycota</taxon>
        <taxon>Taphrinomycotina</taxon>
        <taxon>Neolectales</taxon>
        <taxon>Neolectaceae</taxon>
        <taxon>Neolecta</taxon>
    </lineage>
</organism>
<keyword evidence="2" id="KW-0560">Oxidoreductase</keyword>
<dbReference type="PANTHER" id="PTHR24322:SF736">
    <property type="entry name" value="RETINOL DEHYDROGENASE 10"/>
    <property type="match status" value="1"/>
</dbReference>
<evidence type="ECO:0000256" key="4">
    <source>
        <dbReference type="SAM" id="Phobius"/>
    </source>
</evidence>
<accession>A0A1U7LMD4</accession>
<dbReference type="InterPro" id="IPR002347">
    <property type="entry name" value="SDR_fam"/>
</dbReference>
<dbReference type="OrthoDB" id="5840532at2759"/>
<evidence type="ECO:0000256" key="1">
    <source>
        <dbReference type="ARBA" id="ARBA00006484"/>
    </source>
</evidence>
<dbReference type="AlphaFoldDB" id="A0A1U7LMD4"/>
<name>A0A1U7LMD4_NEOID</name>
<gene>
    <name evidence="5" type="ORF">NEOLI_004633</name>
</gene>
<dbReference type="SUPFAM" id="SSF51735">
    <property type="entry name" value="NAD(P)-binding Rossmann-fold domains"/>
    <property type="match status" value="1"/>
</dbReference>
<reference evidence="5 6" key="1">
    <citation type="submission" date="2016-04" db="EMBL/GenBank/DDBJ databases">
        <title>Evolutionary innovation and constraint leading to complex multicellularity in the Ascomycota.</title>
        <authorList>
            <person name="Cisse O."/>
            <person name="Nguyen A."/>
            <person name="Hewitt D.A."/>
            <person name="Jedd G."/>
            <person name="Stajich J.E."/>
        </authorList>
    </citation>
    <scope>NUCLEOTIDE SEQUENCE [LARGE SCALE GENOMIC DNA]</scope>
    <source>
        <strain evidence="5 6">DAH-3</strain>
    </source>
</reference>
<protein>
    <submittedName>
        <fullName evidence="5">Putative oxidoreductase isoform B</fullName>
    </submittedName>
</protein>
<evidence type="ECO:0000313" key="5">
    <source>
        <dbReference type="EMBL" id="OLL23826.1"/>
    </source>
</evidence>
<keyword evidence="4" id="KW-0472">Membrane</keyword>
<feature type="transmembrane region" description="Helical" evidence="4">
    <location>
        <begin position="13"/>
        <end position="30"/>
    </location>
</feature>
<comment type="caution">
    <text evidence="5">The sequence shown here is derived from an EMBL/GenBank/DDBJ whole genome shotgun (WGS) entry which is preliminary data.</text>
</comment>
<dbReference type="PRINTS" id="PR00081">
    <property type="entry name" value="GDHRDH"/>
</dbReference>
<evidence type="ECO:0000256" key="3">
    <source>
        <dbReference type="RuleBase" id="RU000363"/>
    </source>
</evidence>
<keyword evidence="6" id="KW-1185">Reference proteome</keyword>
<dbReference type="GO" id="GO:0016616">
    <property type="term" value="F:oxidoreductase activity, acting on the CH-OH group of donors, NAD or NADP as acceptor"/>
    <property type="evidence" value="ECO:0007669"/>
    <property type="project" value="TreeGrafter"/>
</dbReference>
<dbReference type="STRING" id="1198029.A0A1U7LMD4"/>
<comment type="similarity">
    <text evidence="1 3">Belongs to the short-chain dehydrogenases/reductases (SDR) family.</text>
</comment>
<evidence type="ECO:0000256" key="2">
    <source>
        <dbReference type="ARBA" id="ARBA00023002"/>
    </source>
</evidence>
<keyword evidence="4" id="KW-1133">Transmembrane helix</keyword>
<evidence type="ECO:0000313" key="6">
    <source>
        <dbReference type="Proteomes" id="UP000186594"/>
    </source>
</evidence>
<dbReference type="EMBL" id="LXFE01001187">
    <property type="protein sequence ID" value="OLL23826.1"/>
    <property type="molecule type" value="Genomic_DNA"/>
</dbReference>
<dbReference type="Gene3D" id="3.40.50.720">
    <property type="entry name" value="NAD(P)-binding Rossmann-like Domain"/>
    <property type="match status" value="1"/>
</dbReference>
<dbReference type="Proteomes" id="UP000186594">
    <property type="component" value="Unassembled WGS sequence"/>
</dbReference>
<sequence length="300" mass="32813">MNIGLFDFTAANYVLYITITYLLFSALKVINRLARAGLKQNIVWQDQIVCVTGGSSGLGGLISNLLAVQGITVVVLDIIKPEFSHCTCDSGLCLMVDNIVYYECDVASREQVEQVALKIKERLGIVSILINNAGILVRKPLLEQTHEEIQRVIDVNLFGHFNTLKAFLPDMQKLPYGHIVSISSAIASYAASKAALFTLHESLLVELPESIQKSLFIFGQLSTPMFSEVETPNKLVAPVIEGITAAKEVVQVIKDGRGGEFSMPLYVRYMGLMRVLPAGIVKAARWWSGGDIAALGRKVA</sequence>